<dbReference type="InterPro" id="IPR051487">
    <property type="entry name" value="Ser/Thr_Proteases_Immune/Dev"/>
</dbReference>
<protein>
    <recommendedName>
        <fullName evidence="4">Peptidase S1 domain-containing protein</fullName>
    </recommendedName>
</protein>
<dbReference type="GO" id="GO:0004252">
    <property type="term" value="F:serine-type endopeptidase activity"/>
    <property type="evidence" value="ECO:0007669"/>
    <property type="project" value="InterPro"/>
</dbReference>
<dbReference type="InterPro" id="IPR018114">
    <property type="entry name" value="TRYPSIN_HIS"/>
</dbReference>
<proteinExistence type="inferred from homology"/>
<dbReference type="SUPFAM" id="SSF50494">
    <property type="entry name" value="Trypsin-like serine proteases"/>
    <property type="match status" value="1"/>
</dbReference>
<feature type="domain" description="Peptidase S1" evidence="4">
    <location>
        <begin position="23"/>
        <end position="261"/>
    </location>
</feature>
<dbReference type="InterPro" id="IPR001254">
    <property type="entry name" value="Trypsin_dom"/>
</dbReference>
<dbReference type="Proteomes" id="UP000801492">
    <property type="component" value="Unassembled WGS sequence"/>
</dbReference>
<dbReference type="PROSITE" id="PS00134">
    <property type="entry name" value="TRYPSIN_HIS"/>
    <property type="match status" value="1"/>
</dbReference>
<feature type="signal peptide" evidence="3">
    <location>
        <begin position="1"/>
        <end position="19"/>
    </location>
</feature>
<dbReference type="PROSITE" id="PS50240">
    <property type="entry name" value="TRYPSIN_DOM"/>
    <property type="match status" value="1"/>
</dbReference>
<dbReference type="PANTHER" id="PTHR24256">
    <property type="entry name" value="TRYPTASE-RELATED"/>
    <property type="match status" value="1"/>
</dbReference>
<dbReference type="AlphaFoldDB" id="A0A8K0C9X6"/>
<comment type="caution">
    <text evidence="5">The sequence shown here is derived from an EMBL/GenBank/DDBJ whole genome shotgun (WGS) entry which is preliminary data.</text>
</comment>
<sequence length="321" mass="36151">MKGLLYMLIVVFFVRNTHAFYRITAGASDHTRRFPYFVQLKIGKELDDKSRPVIYECGATLIHPQYVLTAAHCVTLNGSEDTPPDMYFEKNYIQAVMGSMKRANDLNNPNFKIRSLKRVYVHPKYSSTKLKNNVAVGLLKEPFILSDAVKTITLAGKKEVLCSKGIIVGAERLDFQATSQDVIQPTIVKPKNQTPTGTVFYSETKFLKDQVFYGYSGGPFVCSLIQYGIIGSGIFDCDKETVIIEYELVNKHLEFIKSHVPVHPFDEGTPYRRSKNVRHVGNPPILFTSIGIRVVPDISLGVICIAIHLLVELDSVETWKK</sequence>
<dbReference type="EMBL" id="VTPC01090647">
    <property type="protein sequence ID" value="KAF2882169.1"/>
    <property type="molecule type" value="Genomic_DNA"/>
</dbReference>
<organism evidence="5 6">
    <name type="scientific">Ignelater luminosus</name>
    <name type="common">Cucubano</name>
    <name type="synonym">Pyrophorus luminosus</name>
    <dbReference type="NCBI Taxonomy" id="2038154"/>
    <lineage>
        <taxon>Eukaryota</taxon>
        <taxon>Metazoa</taxon>
        <taxon>Ecdysozoa</taxon>
        <taxon>Arthropoda</taxon>
        <taxon>Hexapoda</taxon>
        <taxon>Insecta</taxon>
        <taxon>Pterygota</taxon>
        <taxon>Neoptera</taxon>
        <taxon>Endopterygota</taxon>
        <taxon>Coleoptera</taxon>
        <taxon>Polyphaga</taxon>
        <taxon>Elateriformia</taxon>
        <taxon>Elateroidea</taxon>
        <taxon>Elateridae</taxon>
        <taxon>Agrypninae</taxon>
        <taxon>Pyrophorini</taxon>
        <taxon>Ignelater</taxon>
    </lineage>
</organism>
<gene>
    <name evidence="5" type="ORF">ILUMI_23995</name>
</gene>
<reference evidence="5" key="1">
    <citation type="submission" date="2019-08" db="EMBL/GenBank/DDBJ databases">
        <title>The genome of the North American firefly Photinus pyralis.</title>
        <authorList>
            <consortium name="Photinus pyralis genome working group"/>
            <person name="Fallon T.R."/>
            <person name="Sander Lower S.E."/>
            <person name="Weng J.-K."/>
        </authorList>
    </citation>
    <scope>NUCLEOTIDE SEQUENCE</scope>
    <source>
        <strain evidence="5">TRF0915ILg1</strain>
        <tissue evidence="5">Whole body</tissue>
    </source>
</reference>
<keyword evidence="1" id="KW-1015">Disulfide bond</keyword>
<comment type="similarity">
    <text evidence="2">Belongs to the peptidase S1 family. CLIP subfamily.</text>
</comment>
<keyword evidence="3" id="KW-0732">Signal</keyword>
<dbReference type="GO" id="GO:0006508">
    <property type="term" value="P:proteolysis"/>
    <property type="evidence" value="ECO:0007669"/>
    <property type="project" value="InterPro"/>
</dbReference>
<keyword evidence="6" id="KW-1185">Reference proteome</keyword>
<evidence type="ECO:0000256" key="3">
    <source>
        <dbReference type="SAM" id="SignalP"/>
    </source>
</evidence>
<evidence type="ECO:0000313" key="5">
    <source>
        <dbReference type="EMBL" id="KAF2882169.1"/>
    </source>
</evidence>
<dbReference type="InterPro" id="IPR009003">
    <property type="entry name" value="Peptidase_S1_PA"/>
</dbReference>
<dbReference type="Pfam" id="PF00089">
    <property type="entry name" value="Trypsin"/>
    <property type="match status" value="1"/>
</dbReference>
<dbReference type="InterPro" id="IPR043504">
    <property type="entry name" value="Peptidase_S1_PA_chymotrypsin"/>
</dbReference>
<evidence type="ECO:0000259" key="4">
    <source>
        <dbReference type="PROSITE" id="PS50240"/>
    </source>
</evidence>
<name>A0A8K0C9X6_IGNLU</name>
<evidence type="ECO:0000313" key="6">
    <source>
        <dbReference type="Proteomes" id="UP000801492"/>
    </source>
</evidence>
<feature type="chain" id="PRO_5035452622" description="Peptidase S1 domain-containing protein" evidence="3">
    <location>
        <begin position="20"/>
        <end position="321"/>
    </location>
</feature>
<evidence type="ECO:0000256" key="2">
    <source>
        <dbReference type="ARBA" id="ARBA00024195"/>
    </source>
</evidence>
<accession>A0A8K0C9X6</accession>
<dbReference type="OrthoDB" id="93664at2759"/>
<evidence type="ECO:0000256" key="1">
    <source>
        <dbReference type="ARBA" id="ARBA00023157"/>
    </source>
</evidence>
<dbReference type="Gene3D" id="2.40.10.10">
    <property type="entry name" value="Trypsin-like serine proteases"/>
    <property type="match status" value="1"/>
</dbReference>
<dbReference type="SMART" id="SM00020">
    <property type="entry name" value="Tryp_SPc"/>
    <property type="match status" value="1"/>
</dbReference>